<dbReference type="SUPFAM" id="SSF56281">
    <property type="entry name" value="Metallo-hydrolase/oxidoreductase"/>
    <property type="match status" value="1"/>
</dbReference>
<dbReference type="InterPro" id="IPR050110">
    <property type="entry name" value="Glyoxalase_II_hydrolase"/>
</dbReference>
<dbReference type="SMART" id="SM00849">
    <property type="entry name" value="Lactamase_B"/>
    <property type="match status" value="1"/>
</dbReference>
<dbReference type="HAMAP" id="MF_01374">
    <property type="entry name" value="Glyoxalase_2"/>
    <property type="match status" value="1"/>
</dbReference>
<evidence type="ECO:0000256" key="8">
    <source>
        <dbReference type="ARBA" id="ARBA00022833"/>
    </source>
</evidence>
<proteinExistence type="inferred from homology"/>
<dbReference type="InterPro" id="IPR001279">
    <property type="entry name" value="Metallo-B-lactamas"/>
</dbReference>
<dbReference type="PANTHER" id="PTHR43705:SF1">
    <property type="entry name" value="HYDROXYACYLGLUTATHIONE HYDROLASE GLOB"/>
    <property type="match status" value="1"/>
</dbReference>
<gene>
    <name evidence="11" type="ORF">HKI87_01g06460</name>
</gene>
<keyword evidence="8" id="KW-0862">Zinc</keyword>
<comment type="catalytic activity">
    <reaction evidence="1">
        <text>an S-(2-hydroxyacyl)glutathione + H2O = a 2-hydroxy carboxylate + glutathione + H(+)</text>
        <dbReference type="Rhea" id="RHEA:21864"/>
        <dbReference type="ChEBI" id="CHEBI:15377"/>
        <dbReference type="ChEBI" id="CHEBI:15378"/>
        <dbReference type="ChEBI" id="CHEBI:57925"/>
        <dbReference type="ChEBI" id="CHEBI:58896"/>
        <dbReference type="ChEBI" id="CHEBI:71261"/>
        <dbReference type="EC" id="3.1.2.6"/>
    </reaction>
</comment>
<dbReference type="InterPro" id="IPR032282">
    <property type="entry name" value="HAGH_C"/>
</dbReference>
<evidence type="ECO:0000256" key="2">
    <source>
        <dbReference type="ARBA" id="ARBA00001947"/>
    </source>
</evidence>
<dbReference type="EMBL" id="CP151501">
    <property type="protein sequence ID" value="WZN59121.1"/>
    <property type="molecule type" value="Genomic_DNA"/>
</dbReference>
<keyword evidence="7 11" id="KW-0378">Hydrolase</keyword>
<dbReference type="Gene3D" id="3.60.15.10">
    <property type="entry name" value="Ribonuclease Z/Hydroxyacylglutathione hydrolase-like"/>
    <property type="match status" value="1"/>
</dbReference>
<dbReference type="Proteomes" id="UP001472866">
    <property type="component" value="Chromosome 01"/>
</dbReference>
<dbReference type="Pfam" id="PF16123">
    <property type="entry name" value="HAGH_C"/>
    <property type="match status" value="1"/>
</dbReference>
<dbReference type="InterPro" id="IPR017782">
    <property type="entry name" value="Hydroxyacylglutathione_Hdrlase"/>
</dbReference>
<dbReference type="Pfam" id="PF00753">
    <property type="entry name" value="Lactamase_B"/>
    <property type="match status" value="1"/>
</dbReference>
<comment type="pathway">
    <text evidence="3">Secondary metabolite metabolism; methylglyoxal degradation; (R)-lactate from methylglyoxal: step 2/2.</text>
</comment>
<feature type="domain" description="Metallo-beta-lactamase" evidence="10">
    <location>
        <begin position="18"/>
        <end position="177"/>
    </location>
</feature>
<name>A0AAX4NZI8_9CHLO</name>
<keyword evidence="6" id="KW-0479">Metal-binding</keyword>
<accession>A0AAX4NZI8</accession>
<evidence type="ECO:0000256" key="7">
    <source>
        <dbReference type="ARBA" id="ARBA00022801"/>
    </source>
</evidence>
<dbReference type="GO" id="GO:0046872">
    <property type="term" value="F:metal ion binding"/>
    <property type="evidence" value="ECO:0007669"/>
    <property type="project" value="UniProtKB-KW"/>
</dbReference>
<evidence type="ECO:0000256" key="5">
    <source>
        <dbReference type="ARBA" id="ARBA00011917"/>
    </source>
</evidence>
<evidence type="ECO:0000256" key="6">
    <source>
        <dbReference type="ARBA" id="ARBA00022723"/>
    </source>
</evidence>
<comment type="similarity">
    <text evidence="4">Belongs to the metallo-beta-lactamase superfamily. Glyoxalase II family.</text>
</comment>
<dbReference type="GO" id="GO:0004416">
    <property type="term" value="F:hydroxyacylglutathione hydrolase activity"/>
    <property type="evidence" value="ECO:0007669"/>
    <property type="project" value="UniProtKB-EC"/>
</dbReference>
<evidence type="ECO:0000256" key="1">
    <source>
        <dbReference type="ARBA" id="ARBA00001623"/>
    </source>
</evidence>
<organism evidence="11 12">
    <name type="scientific">Chloropicon roscoffensis</name>
    <dbReference type="NCBI Taxonomy" id="1461544"/>
    <lineage>
        <taxon>Eukaryota</taxon>
        <taxon>Viridiplantae</taxon>
        <taxon>Chlorophyta</taxon>
        <taxon>Chloropicophyceae</taxon>
        <taxon>Chloropicales</taxon>
        <taxon>Chloropicaceae</taxon>
        <taxon>Chloropicon</taxon>
    </lineage>
</organism>
<dbReference type="CDD" id="cd07723">
    <property type="entry name" value="hydroxyacylglutathione_hydrolase_MBL-fold"/>
    <property type="match status" value="1"/>
</dbReference>
<dbReference type="AlphaFoldDB" id="A0AAX4NZI8"/>
<reference evidence="11 12" key="1">
    <citation type="submission" date="2024-03" db="EMBL/GenBank/DDBJ databases">
        <title>Complete genome sequence of the green alga Chloropicon roscoffensis RCC1871.</title>
        <authorList>
            <person name="Lemieux C."/>
            <person name="Pombert J.-F."/>
            <person name="Otis C."/>
            <person name="Turmel M."/>
        </authorList>
    </citation>
    <scope>NUCLEOTIDE SEQUENCE [LARGE SCALE GENOMIC DNA]</scope>
    <source>
        <strain evidence="11 12">RCC1871</strain>
    </source>
</reference>
<dbReference type="GO" id="GO:0019243">
    <property type="term" value="P:methylglyoxal catabolic process to D-lactate via S-lactoyl-glutathione"/>
    <property type="evidence" value="ECO:0007669"/>
    <property type="project" value="InterPro"/>
</dbReference>
<evidence type="ECO:0000256" key="9">
    <source>
        <dbReference type="ARBA" id="ARBA00031044"/>
    </source>
</evidence>
<dbReference type="PANTHER" id="PTHR43705">
    <property type="entry name" value="HYDROXYACYLGLUTATHIONE HYDROLASE"/>
    <property type="match status" value="1"/>
</dbReference>
<dbReference type="NCBIfam" id="TIGR03413">
    <property type="entry name" value="GSH_gloB"/>
    <property type="match status" value="1"/>
</dbReference>
<sequence>MARTHGDVVVHTVPALSDNYIFILEHQKRNQVAVIDPSESKPVVDRLEDLGLSLDCILNTHHHYDHTDGNLALKDRYDCKVFGFSGDSSRIPGITHHLSEGSEFHFGDELVEVLETPGHTTGHISFYFPRSKIAFVGDTLFVMGCGRLFEGSPQQMHASLQKLATTLPADTTVYCAHEYTMSNAKFAITVDSGNQALADRFREIESLRSQKLKTVPTTMEAELKTNPFLRCGDGDLKRCIGMAGDAEEVEVFRRVRQLKDNF</sequence>
<dbReference type="InterPro" id="IPR035680">
    <property type="entry name" value="Clx_II_MBL"/>
</dbReference>
<evidence type="ECO:0000259" key="10">
    <source>
        <dbReference type="SMART" id="SM00849"/>
    </source>
</evidence>
<evidence type="ECO:0000313" key="12">
    <source>
        <dbReference type="Proteomes" id="UP001472866"/>
    </source>
</evidence>
<dbReference type="PIRSF" id="PIRSF005457">
    <property type="entry name" value="Glx"/>
    <property type="match status" value="1"/>
</dbReference>
<comment type="cofactor">
    <cofactor evidence="2">
        <name>Zn(2+)</name>
        <dbReference type="ChEBI" id="CHEBI:29105"/>
    </cofactor>
</comment>
<evidence type="ECO:0000313" key="11">
    <source>
        <dbReference type="EMBL" id="WZN59121.1"/>
    </source>
</evidence>
<keyword evidence="12" id="KW-1185">Reference proteome</keyword>
<evidence type="ECO:0000256" key="3">
    <source>
        <dbReference type="ARBA" id="ARBA00004963"/>
    </source>
</evidence>
<dbReference type="EC" id="3.1.2.6" evidence="5"/>
<protein>
    <recommendedName>
        <fullName evidence="5">hydroxyacylglutathione hydrolase</fullName>
        <ecNumber evidence="5">3.1.2.6</ecNumber>
    </recommendedName>
    <alternativeName>
        <fullName evidence="9">Glyoxalase II</fullName>
    </alternativeName>
</protein>
<dbReference type="InterPro" id="IPR036866">
    <property type="entry name" value="RibonucZ/Hydroxyglut_hydro"/>
</dbReference>
<evidence type="ECO:0000256" key="4">
    <source>
        <dbReference type="ARBA" id="ARBA00006759"/>
    </source>
</evidence>